<keyword evidence="2" id="KW-0143">Chaperone</keyword>
<evidence type="ECO:0000256" key="1">
    <source>
        <dbReference type="ARBA" id="ARBA00008045"/>
    </source>
</evidence>
<sequence>MSNQKQKSNQEISIEFNGRRNELQSVAQKIGELEQDAEEHLLVVQTLEEAKKVDPNRKCFRMIGGTLAERTVDEVLPALTTNLTGIKQALSQLIEAYKTKEKEFIDFQQEYNIKA</sequence>
<evidence type="ECO:0000313" key="3">
    <source>
        <dbReference type="EMBL" id="TIB77133.1"/>
    </source>
</evidence>
<dbReference type="Proteomes" id="UP000310708">
    <property type="component" value="Unassembled WGS sequence"/>
</dbReference>
<accession>A0A4T0QM51</accession>
<dbReference type="GO" id="GO:0006457">
    <property type="term" value="P:protein folding"/>
    <property type="evidence" value="ECO:0007669"/>
    <property type="project" value="InterPro"/>
</dbReference>
<comment type="similarity">
    <text evidence="1">Belongs to the prefoldin subunit beta family.</text>
</comment>
<dbReference type="EMBL" id="SPRW01000038">
    <property type="protein sequence ID" value="TIC63246.1"/>
    <property type="molecule type" value="Genomic_DNA"/>
</dbReference>
<protein>
    <recommendedName>
        <fullName evidence="15">Prefoldin beta-like protein</fullName>
    </recommendedName>
</protein>
<evidence type="ECO:0000313" key="14">
    <source>
        <dbReference type="Proteomes" id="UP000310708"/>
    </source>
</evidence>
<dbReference type="OMA" id="CFKMIGG"/>
<dbReference type="GO" id="GO:0051082">
    <property type="term" value="F:unfolded protein binding"/>
    <property type="evidence" value="ECO:0007669"/>
    <property type="project" value="InterPro"/>
</dbReference>
<dbReference type="EMBL" id="SPRC01000037">
    <property type="protein sequence ID" value="TIB77133.1"/>
    <property type="molecule type" value="Genomic_DNA"/>
</dbReference>
<dbReference type="FunFam" id="1.10.287.370:FF:000002">
    <property type="entry name" value="Prefoldin subunit 2"/>
    <property type="match status" value="1"/>
</dbReference>
<dbReference type="PANTHER" id="PTHR13303">
    <property type="entry name" value="PREFOLDIN SUBUNIT 2"/>
    <property type="match status" value="1"/>
</dbReference>
<evidence type="ECO:0000313" key="11">
    <source>
        <dbReference type="Proteomes" id="UP000307169"/>
    </source>
</evidence>
<evidence type="ECO:0000313" key="10">
    <source>
        <dbReference type="Proteomes" id="UP000305647"/>
    </source>
</evidence>
<organism evidence="3 13">
    <name type="scientific">Wallemia mellicola</name>
    <dbReference type="NCBI Taxonomy" id="1708541"/>
    <lineage>
        <taxon>Eukaryota</taxon>
        <taxon>Fungi</taxon>
        <taxon>Dikarya</taxon>
        <taxon>Basidiomycota</taxon>
        <taxon>Wallemiomycotina</taxon>
        <taxon>Wallemiomycetes</taxon>
        <taxon>Wallemiales</taxon>
        <taxon>Wallemiaceae</taxon>
        <taxon>Wallemia</taxon>
    </lineage>
</organism>
<gene>
    <name evidence="7" type="ORF">E3Q01_02577</name>
    <name evidence="6" type="ORF">E3Q02_03145</name>
    <name evidence="8" type="ORF">E3Q03_01130</name>
    <name evidence="5" type="ORF">E3Q10_02915</name>
    <name evidence="4" type="ORF">E3Q17_02979</name>
    <name evidence="3" type="ORF">E3Q22_03194</name>
</gene>
<evidence type="ECO:0000313" key="6">
    <source>
        <dbReference type="EMBL" id="TIC63246.1"/>
    </source>
</evidence>
<evidence type="ECO:0000313" key="4">
    <source>
        <dbReference type="EMBL" id="TIB98488.1"/>
    </source>
</evidence>
<dbReference type="CDD" id="cd23163">
    <property type="entry name" value="Prefoldin_2"/>
    <property type="match status" value="1"/>
</dbReference>
<dbReference type="AlphaFoldDB" id="A0A4T0QM51"/>
<dbReference type="InterPro" id="IPR027235">
    <property type="entry name" value="PFD2"/>
</dbReference>
<dbReference type="Proteomes" id="UP000305647">
    <property type="component" value="Unassembled WGS sequence"/>
</dbReference>
<evidence type="ECO:0000313" key="7">
    <source>
        <dbReference type="EMBL" id="TIC64766.1"/>
    </source>
</evidence>
<dbReference type="Proteomes" id="UP000305362">
    <property type="component" value="Unassembled WGS sequence"/>
</dbReference>
<dbReference type="Gene3D" id="1.10.287.370">
    <property type="match status" value="1"/>
</dbReference>
<evidence type="ECO:0000313" key="12">
    <source>
        <dbReference type="Proteomes" id="UP000309601"/>
    </source>
</evidence>
<evidence type="ECO:0000313" key="5">
    <source>
        <dbReference type="EMBL" id="TIC28876.1"/>
    </source>
</evidence>
<dbReference type="Proteomes" id="UP000310685">
    <property type="component" value="Unassembled WGS sequence"/>
</dbReference>
<name>A0A4T0QM51_9BASI</name>
<reference evidence="9 10" key="1">
    <citation type="submission" date="2019-03" db="EMBL/GenBank/DDBJ databases">
        <title>Sequencing 25 genomes of Wallemia mellicola.</title>
        <authorList>
            <person name="Gostincar C."/>
        </authorList>
    </citation>
    <scope>NUCLEOTIDE SEQUENCE [LARGE SCALE GENOMIC DNA]</scope>
    <source>
        <strain evidence="4 11">EXF-1262</strain>
        <strain evidence="6 12">EXF-1274</strain>
        <strain evidence="8 9">EXF-1277</strain>
        <strain evidence="3 13">EXF-6152</strain>
        <strain evidence="7 14">EXF-757</strain>
        <strain evidence="5 10">EXF-8738</strain>
    </source>
</reference>
<dbReference type="InterPro" id="IPR002777">
    <property type="entry name" value="PFD_beta-like"/>
</dbReference>
<comment type="caution">
    <text evidence="3">The sequence shown here is derived from an EMBL/GenBank/DDBJ whole genome shotgun (WGS) entry which is preliminary data.</text>
</comment>
<evidence type="ECO:0008006" key="15">
    <source>
        <dbReference type="Google" id="ProtNLM"/>
    </source>
</evidence>
<dbReference type="Proteomes" id="UP000307169">
    <property type="component" value="Unassembled WGS sequence"/>
</dbReference>
<dbReference type="OrthoDB" id="29646at2759"/>
<dbReference type="EMBL" id="SPRV01000008">
    <property type="protein sequence ID" value="TIC69973.1"/>
    <property type="molecule type" value="Genomic_DNA"/>
</dbReference>
<dbReference type="Proteomes" id="UP000309601">
    <property type="component" value="Unassembled WGS sequence"/>
</dbReference>
<dbReference type="EMBL" id="SPRH01000037">
    <property type="protein sequence ID" value="TIB98488.1"/>
    <property type="molecule type" value="Genomic_DNA"/>
</dbReference>
<dbReference type="Pfam" id="PF01920">
    <property type="entry name" value="Prefoldin_2"/>
    <property type="match status" value="1"/>
</dbReference>
<dbReference type="EMBL" id="SPRO01000033">
    <property type="protein sequence ID" value="TIC28876.1"/>
    <property type="molecule type" value="Genomic_DNA"/>
</dbReference>
<dbReference type="EMBL" id="SPRX01000030">
    <property type="protein sequence ID" value="TIC64766.1"/>
    <property type="molecule type" value="Genomic_DNA"/>
</dbReference>
<dbReference type="SUPFAM" id="SSF46579">
    <property type="entry name" value="Prefoldin"/>
    <property type="match status" value="1"/>
</dbReference>
<evidence type="ECO:0000313" key="13">
    <source>
        <dbReference type="Proteomes" id="UP000310685"/>
    </source>
</evidence>
<evidence type="ECO:0000256" key="2">
    <source>
        <dbReference type="ARBA" id="ARBA00023186"/>
    </source>
</evidence>
<evidence type="ECO:0000313" key="8">
    <source>
        <dbReference type="EMBL" id="TIC69973.1"/>
    </source>
</evidence>
<dbReference type="GO" id="GO:0016272">
    <property type="term" value="C:prefoldin complex"/>
    <property type="evidence" value="ECO:0007669"/>
    <property type="project" value="InterPro"/>
</dbReference>
<dbReference type="InterPro" id="IPR009053">
    <property type="entry name" value="Prefoldin"/>
</dbReference>
<proteinExistence type="inferred from homology"/>
<evidence type="ECO:0000313" key="9">
    <source>
        <dbReference type="Proteomes" id="UP000305362"/>
    </source>
</evidence>